<reference evidence="2 3" key="1">
    <citation type="submission" date="2019-09" db="EMBL/GenBank/DDBJ databases">
        <title>Draft genome of the ectomycorrhizal ascomycete Sphaerosporella brunnea.</title>
        <authorList>
            <consortium name="DOE Joint Genome Institute"/>
            <person name="Benucci G.M."/>
            <person name="Marozzi G."/>
            <person name="Antonielli L."/>
            <person name="Sanchez S."/>
            <person name="Marco P."/>
            <person name="Wang X."/>
            <person name="Falini L.B."/>
            <person name="Barry K."/>
            <person name="Haridas S."/>
            <person name="Lipzen A."/>
            <person name="Labutti K."/>
            <person name="Grigoriev I.V."/>
            <person name="Murat C."/>
            <person name="Martin F."/>
            <person name="Albertini E."/>
            <person name="Donnini D."/>
            <person name="Bonito G."/>
        </authorList>
    </citation>
    <scope>NUCLEOTIDE SEQUENCE [LARGE SCALE GENOMIC DNA]</scope>
    <source>
        <strain evidence="2 3">Sb_GMNB300</strain>
    </source>
</reference>
<accession>A0A5J5ERP8</accession>
<keyword evidence="3" id="KW-1185">Reference proteome</keyword>
<evidence type="ECO:0000313" key="2">
    <source>
        <dbReference type="EMBL" id="KAA8900483.1"/>
    </source>
</evidence>
<protein>
    <submittedName>
        <fullName evidence="2">Uncharacterized protein</fullName>
    </submittedName>
</protein>
<dbReference type="InParanoid" id="A0A5J5ERP8"/>
<evidence type="ECO:0000256" key="1">
    <source>
        <dbReference type="SAM" id="Phobius"/>
    </source>
</evidence>
<feature type="transmembrane region" description="Helical" evidence="1">
    <location>
        <begin position="64"/>
        <end position="86"/>
    </location>
</feature>
<dbReference type="AlphaFoldDB" id="A0A5J5ERP8"/>
<keyword evidence="1" id="KW-0812">Transmembrane</keyword>
<organism evidence="2 3">
    <name type="scientific">Sphaerosporella brunnea</name>
    <dbReference type="NCBI Taxonomy" id="1250544"/>
    <lineage>
        <taxon>Eukaryota</taxon>
        <taxon>Fungi</taxon>
        <taxon>Dikarya</taxon>
        <taxon>Ascomycota</taxon>
        <taxon>Pezizomycotina</taxon>
        <taxon>Pezizomycetes</taxon>
        <taxon>Pezizales</taxon>
        <taxon>Pyronemataceae</taxon>
        <taxon>Sphaerosporella</taxon>
    </lineage>
</organism>
<sequence>MCTVASPWPSGVSTPFWGSDLKLLLILRKTDILCSFYSRSGVVGIEHWLVNGNYRPLRILHANALVFSISPSLAGPVCILPVLNLIMRALLRSLPRPPTIAHRSTAQHVTGRTSTKTSVQWIEPAEATVTAIYGGLYMGRQHSASRPQIREERKGEGTMIFIFGRGR</sequence>
<keyword evidence="1" id="KW-1133">Transmembrane helix</keyword>
<keyword evidence="1" id="KW-0472">Membrane</keyword>
<gene>
    <name evidence="2" type="ORF">FN846DRAFT_141981</name>
</gene>
<comment type="caution">
    <text evidence="2">The sequence shown here is derived from an EMBL/GenBank/DDBJ whole genome shotgun (WGS) entry which is preliminary data.</text>
</comment>
<dbReference type="EMBL" id="VXIS01000153">
    <property type="protein sequence ID" value="KAA8900483.1"/>
    <property type="molecule type" value="Genomic_DNA"/>
</dbReference>
<dbReference type="Proteomes" id="UP000326924">
    <property type="component" value="Unassembled WGS sequence"/>
</dbReference>
<proteinExistence type="predicted"/>
<name>A0A5J5ERP8_9PEZI</name>
<evidence type="ECO:0000313" key="3">
    <source>
        <dbReference type="Proteomes" id="UP000326924"/>
    </source>
</evidence>